<dbReference type="AlphaFoldDB" id="A0A9X1UJU7"/>
<dbReference type="EMBL" id="JAKLTY010000038">
    <property type="protein sequence ID" value="MCG2632282.1"/>
    <property type="molecule type" value="Genomic_DNA"/>
</dbReference>
<dbReference type="Proteomes" id="UP001139054">
    <property type="component" value="Unassembled WGS sequence"/>
</dbReference>
<evidence type="ECO:0000313" key="2">
    <source>
        <dbReference type="Proteomes" id="UP001139054"/>
    </source>
</evidence>
<comment type="caution">
    <text evidence="1">The sequence shown here is derived from an EMBL/GenBank/DDBJ whole genome shotgun (WGS) entry which is preliminary data.</text>
</comment>
<protein>
    <recommendedName>
        <fullName evidence="3">DUF2169 domain-containing protein</fullName>
    </recommendedName>
</protein>
<reference evidence="1" key="1">
    <citation type="submission" date="2022-01" db="EMBL/GenBank/DDBJ databases">
        <title>Genome sequnece data of strain Bradyrhizobium sp. nov.</title>
        <authorList>
            <person name="Zhang J."/>
        </authorList>
    </citation>
    <scope>NUCLEOTIDE SEQUENCE</scope>
    <source>
        <strain evidence="1">WYCCWR 13023</strain>
    </source>
</reference>
<name>A0A9X1UJU7_9BRAD</name>
<sequence>MKTLPSLILGTVVLLGFGLMLLFSQPWLVFGALMSFTKSVKVTAPGQDRGYYYRFKANLAYKGEPLAFDIVVGCNVRITTYKDNDRTVEVGVAPMAFGLKMKDGHGVVIRPPQACKGETTENGDVPRNLLPLVVTYENAEAPWSGIAYASEDAYESPLSELKFFGASISKATFEEWQEWRRAEAPKNFITYELLGINPKNMWDFPHWKPGYRVMASGCLGASWIRLPDAARDLARRFWPAEKPSYWFPSWEMRGALWSVAVTPPKPLLFEGNRLEDYLQELASFNGAPGLPRRQPGAVIFFKHYVAGDVYPARIDRSVNRLRADGELPPEIKAKPEPPRIDADMRPDLRGFAYCDDTVFKIEEMPGGFYGTPAYLTDINGKAIDDEHQSSRRGSDLVFERDEYVVLPRRYQLGSIFGGL</sequence>
<organism evidence="1 2">
    <name type="scientific">Bradyrhizobium zhengyangense</name>
    <dbReference type="NCBI Taxonomy" id="2911009"/>
    <lineage>
        <taxon>Bacteria</taxon>
        <taxon>Pseudomonadati</taxon>
        <taxon>Pseudomonadota</taxon>
        <taxon>Alphaproteobacteria</taxon>
        <taxon>Hyphomicrobiales</taxon>
        <taxon>Nitrobacteraceae</taxon>
        <taxon>Bradyrhizobium</taxon>
    </lineage>
</organism>
<evidence type="ECO:0008006" key="3">
    <source>
        <dbReference type="Google" id="ProtNLM"/>
    </source>
</evidence>
<proteinExistence type="predicted"/>
<evidence type="ECO:0000313" key="1">
    <source>
        <dbReference type="EMBL" id="MCG2632282.1"/>
    </source>
</evidence>
<dbReference type="RefSeq" id="WP_237891892.1">
    <property type="nucleotide sequence ID" value="NZ_JAKLTY010000038.1"/>
</dbReference>
<gene>
    <name evidence="1" type="ORF">L6654_37315</name>
</gene>
<accession>A0A9X1UJU7</accession>